<sequence length="63" mass="7259">MEVKVDQEIDIQNEEKAPLPIVIVDEEEKVILRKVDVHLTPLMLVTYMLQYLDKITSGKVPLP</sequence>
<evidence type="ECO:0000313" key="2">
    <source>
        <dbReference type="Proteomes" id="UP000235672"/>
    </source>
</evidence>
<dbReference type="AlphaFoldDB" id="A0A2J6PGR5"/>
<proteinExistence type="predicted"/>
<name>A0A2J6PGR5_9HELO</name>
<dbReference type="OrthoDB" id="4510647at2759"/>
<gene>
    <name evidence="1" type="ORF">NA56DRAFT_712277</name>
</gene>
<reference evidence="1 2" key="1">
    <citation type="submission" date="2016-05" db="EMBL/GenBank/DDBJ databases">
        <title>A degradative enzymes factory behind the ericoid mycorrhizal symbiosis.</title>
        <authorList>
            <consortium name="DOE Joint Genome Institute"/>
            <person name="Martino E."/>
            <person name="Morin E."/>
            <person name="Grelet G."/>
            <person name="Kuo A."/>
            <person name="Kohler A."/>
            <person name="Daghino S."/>
            <person name="Barry K."/>
            <person name="Choi C."/>
            <person name="Cichocki N."/>
            <person name="Clum A."/>
            <person name="Copeland A."/>
            <person name="Hainaut M."/>
            <person name="Haridas S."/>
            <person name="Labutti K."/>
            <person name="Lindquist E."/>
            <person name="Lipzen A."/>
            <person name="Khouja H.-R."/>
            <person name="Murat C."/>
            <person name="Ohm R."/>
            <person name="Olson A."/>
            <person name="Spatafora J."/>
            <person name="Veneault-Fourrey C."/>
            <person name="Henrissat B."/>
            <person name="Grigoriev I."/>
            <person name="Martin F."/>
            <person name="Perotto S."/>
        </authorList>
    </citation>
    <scope>NUCLEOTIDE SEQUENCE [LARGE SCALE GENOMIC DNA]</scope>
    <source>
        <strain evidence="1 2">UAMH 7357</strain>
    </source>
</reference>
<protein>
    <submittedName>
        <fullName evidence="1">Uncharacterized protein</fullName>
    </submittedName>
</protein>
<evidence type="ECO:0000313" key="1">
    <source>
        <dbReference type="EMBL" id="PMD13241.1"/>
    </source>
</evidence>
<accession>A0A2J6PGR5</accession>
<dbReference type="Proteomes" id="UP000235672">
    <property type="component" value="Unassembled WGS sequence"/>
</dbReference>
<organism evidence="1 2">
    <name type="scientific">Hyaloscypha hepaticicola</name>
    <dbReference type="NCBI Taxonomy" id="2082293"/>
    <lineage>
        <taxon>Eukaryota</taxon>
        <taxon>Fungi</taxon>
        <taxon>Dikarya</taxon>
        <taxon>Ascomycota</taxon>
        <taxon>Pezizomycotina</taxon>
        <taxon>Leotiomycetes</taxon>
        <taxon>Helotiales</taxon>
        <taxon>Hyaloscyphaceae</taxon>
        <taxon>Hyaloscypha</taxon>
    </lineage>
</organism>
<dbReference type="EMBL" id="KZ613534">
    <property type="protein sequence ID" value="PMD13241.1"/>
    <property type="molecule type" value="Genomic_DNA"/>
</dbReference>
<keyword evidence="2" id="KW-1185">Reference proteome</keyword>